<dbReference type="NCBIfam" id="TIGR01668">
    <property type="entry name" value="YqeG_hyp_ppase"/>
    <property type="match status" value="1"/>
</dbReference>
<dbReference type="InterPro" id="IPR036412">
    <property type="entry name" value="HAD-like_sf"/>
</dbReference>
<proteinExistence type="predicted"/>
<dbReference type="InterPro" id="IPR006549">
    <property type="entry name" value="HAD-SF_hydro_IIIA"/>
</dbReference>
<dbReference type="NCBIfam" id="TIGR01662">
    <property type="entry name" value="HAD-SF-IIIA"/>
    <property type="match status" value="1"/>
</dbReference>
<name>A0A6N8UAZ1_9FIRM</name>
<dbReference type="Proteomes" id="UP000434036">
    <property type="component" value="Unassembled WGS sequence"/>
</dbReference>
<gene>
    <name evidence="1" type="ORF">GSF08_08115</name>
</gene>
<comment type="caution">
    <text evidence="1">The sequence shown here is derived from an EMBL/GenBank/DDBJ whole genome shotgun (WGS) entry which is preliminary data.</text>
</comment>
<reference evidence="1 2" key="1">
    <citation type="submission" date="2019-12" db="EMBL/GenBank/DDBJ databases">
        <authorList>
            <person name="Yang R."/>
        </authorList>
    </citation>
    <scope>NUCLEOTIDE SEQUENCE [LARGE SCALE GENOMIC DNA]</scope>
    <source>
        <strain evidence="1 2">DONG20-135</strain>
    </source>
</reference>
<evidence type="ECO:0000313" key="2">
    <source>
        <dbReference type="Proteomes" id="UP000434036"/>
    </source>
</evidence>
<keyword evidence="2" id="KW-1185">Reference proteome</keyword>
<sequence length="177" mass="20821">MLKWFYPKLYISSYQLLNPDYLKQHHIKLLVCDIDNTLVPHDVADPDEAVFAFVEKMKEHGILMALVSNNVEERVKVFAKPLGIPYYPFAKKPFQKQYHQILKDFKLSRDEVAVLGDQLLTDMLGGNLAHFYTILSKPVVTRDLKWTKINRLFENLIYRLLEHKELLIRGEFDDETL</sequence>
<accession>A0A6N8UAZ1</accession>
<organism evidence="1 2">
    <name type="scientific">Copranaerobaculum intestinale</name>
    <dbReference type="NCBI Taxonomy" id="2692629"/>
    <lineage>
        <taxon>Bacteria</taxon>
        <taxon>Bacillati</taxon>
        <taxon>Bacillota</taxon>
        <taxon>Erysipelotrichia</taxon>
        <taxon>Erysipelotrichales</taxon>
        <taxon>Erysipelotrichaceae</taxon>
        <taxon>Copranaerobaculum</taxon>
    </lineage>
</organism>
<dbReference type="RefSeq" id="WP_160625303.1">
    <property type="nucleotide sequence ID" value="NZ_WUUQ01000002.1"/>
</dbReference>
<dbReference type="InterPro" id="IPR010021">
    <property type="entry name" value="PGPP1/Gep4"/>
</dbReference>
<reference evidence="1 2" key="2">
    <citation type="submission" date="2020-01" db="EMBL/GenBank/DDBJ databases">
        <title>Clostridiaceae sp. nov. isolated from the gut of human by culturomics.</title>
        <authorList>
            <person name="Chang Y."/>
        </authorList>
    </citation>
    <scope>NUCLEOTIDE SEQUENCE [LARGE SCALE GENOMIC DNA]</scope>
    <source>
        <strain evidence="1 2">DONG20-135</strain>
    </source>
</reference>
<dbReference type="AlphaFoldDB" id="A0A6N8UAZ1"/>
<dbReference type="InterPro" id="IPR023214">
    <property type="entry name" value="HAD_sf"/>
</dbReference>
<dbReference type="Pfam" id="PF00702">
    <property type="entry name" value="Hydrolase"/>
    <property type="match status" value="1"/>
</dbReference>
<dbReference type="SUPFAM" id="SSF56784">
    <property type="entry name" value="HAD-like"/>
    <property type="match status" value="1"/>
</dbReference>
<protein>
    <submittedName>
        <fullName evidence="1">YqeG family HAD IIIA-type phosphatase</fullName>
    </submittedName>
</protein>
<dbReference type="GO" id="GO:0008962">
    <property type="term" value="F:phosphatidylglycerophosphatase activity"/>
    <property type="evidence" value="ECO:0007669"/>
    <property type="project" value="InterPro"/>
</dbReference>
<evidence type="ECO:0000313" key="1">
    <source>
        <dbReference type="EMBL" id="MXQ73903.1"/>
    </source>
</evidence>
<dbReference type="Gene3D" id="3.40.50.1000">
    <property type="entry name" value="HAD superfamily/HAD-like"/>
    <property type="match status" value="1"/>
</dbReference>
<dbReference type="EMBL" id="WUUQ01000002">
    <property type="protein sequence ID" value="MXQ73903.1"/>
    <property type="molecule type" value="Genomic_DNA"/>
</dbReference>